<name>A0A433AHA6_9FUNG</name>
<comment type="similarity">
    <text evidence="2">Belongs to the P2X receptor family.</text>
</comment>
<protein>
    <submittedName>
        <fullName evidence="12">Uncharacterized protein</fullName>
    </submittedName>
</protein>
<dbReference type="AlphaFoldDB" id="A0A433AHA6"/>
<evidence type="ECO:0000256" key="5">
    <source>
        <dbReference type="ARBA" id="ARBA00022989"/>
    </source>
</evidence>
<comment type="subcellular location">
    <subcellularLocation>
        <location evidence="1">Endomembrane system</location>
    </subcellularLocation>
</comment>
<dbReference type="Gene3D" id="1.10.287.940">
    <property type="entry name" value="atp-gated p2x4 ion channel"/>
    <property type="match status" value="1"/>
</dbReference>
<organism evidence="12 13">
    <name type="scientific">Jimgerdemannia flammicorona</name>
    <dbReference type="NCBI Taxonomy" id="994334"/>
    <lineage>
        <taxon>Eukaryota</taxon>
        <taxon>Fungi</taxon>
        <taxon>Fungi incertae sedis</taxon>
        <taxon>Mucoromycota</taxon>
        <taxon>Mucoromycotina</taxon>
        <taxon>Endogonomycetes</taxon>
        <taxon>Endogonales</taxon>
        <taxon>Endogonaceae</taxon>
        <taxon>Jimgerdemannia</taxon>
    </lineage>
</organism>
<dbReference type="PANTHER" id="PTHR10125">
    <property type="entry name" value="P2X PURINOCEPTOR"/>
    <property type="match status" value="1"/>
</dbReference>
<evidence type="ECO:0000313" key="13">
    <source>
        <dbReference type="Proteomes" id="UP000268093"/>
    </source>
</evidence>
<keyword evidence="9" id="KW-0407">Ion channel</keyword>
<proteinExistence type="inferred from homology"/>
<feature type="transmembrane region" description="Helical" evidence="11">
    <location>
        <begin position="27"/>
        <end position="46"/>
    </location>
</feature>
<keyword evidence="13" id="KW-1185">Reference proteome</keyword>
<comment type="caution">
    <text evidence="12">The sequence shown here is derived from an EMBL/GenBank/DDBJ whole genome shotgun (WGS) entry which is preliminary data.</text>
</comment>
<evidence type="ECO:0000256" key="9">
    <source>
        <dbReference type="ARBA" id="ARBA00023303"/>
    </source>
</evidence>
<sequence length="358" mass="39786">MAKWDWDEILAYQTLKVVRVKDARLGVIYYFLEIGIVVYIIVQLILSQGYLEKEPPVPGAIRVSLRAPSQLQTPAYCNAQQPCLYWSGNQILYPSDSSDSAFLTTRVIMSQYAPRPNCNFILSTSPSCIYEAQNATNVTSPMYIADIESYTLMIEHSIRGKATSLGLRNGLLDGVLKSRNGTVIATYKNSTNNPHVDGDIITVGDLLMASGTDLDSKSYAPGADRANNETQRSAGIVIVIVINYSNSPSNLDQITYEYLPQMIVGNEYKVLEVDDTSSANGAVTVLNRHGVFNFVSLLINLIAGLALMKVATTIVELLMLQLLPQRNHYKESKFEHTEDFSNLREQIKEQKRETEGQA</sequence>
<dbReference type="Proteomes" id="UP000268093">
    <property type="component" value="Unassembled WGS sequence"/>
</dbReference>
<accession>A0A433AHA6</accession>
<keyword evidence="7 11" id="KW-0472">Membrane</keyword>
<evidence type="ECO:0000256" key="7">
    <source>
        <dbReference type="ARBA" id="ARBA00023136"/>
    </source>
</evidence>
<dbReference type="InterPro" id="IPR059116">
    <property type="entry name" value="P2X_receptor"/>
</dbReference>
<reference evidence="12 13" key="1">
    <citation type="journal article" date="2018" name="New Phytol.">
        <title>Phylogenomics of Endogonaceae and evolution of mycorrhizas within Mucoromycota.</title>
        <authorList>
            <person name="Chang Y."/>
            <person name="Desiro A."/>
            <person name="Na H."/>
            <person name="Sandor L."/>
            <person name="Lipzen A."/>
            <person name="Clum A."/>
            <person name="Barry K."/>
            <person name="Grigoriev I.V."/>
            <person name="Martin F.M."/>
            <person name="Stajich J.E."/>
            <person name="Smith M.E."/>
            <person name="Bonito G."/>
            <person name="Spatafora J.W."/>
        </authorList>
    </citation>
    <scope>NUCLEOTIDE SEQUENCE [LARGE SCALE GENOMIC DNA]</scope>
    <source>
        <strain evidence="12 13">GMNB39</strain>
    </source>
</reference>
<dbReference type="GO" id="GO:0012505">
    <property type="term" value="C:endomembrane system"/>
    <property type="evidence" value="ECO:0007669"/>
    <property type="project" value="UniProtKB-SubCell"/>
</dbReference>
<evidence type="ECO:0000256" key="2">
    <source>
        <dbReference type="ARBA" id="ARBA00009848"/>
    </source>
</evidence>
<keyword evidence="3" id="KW-0813">Transport</keyword>
<dbReference type="Pfam" id="PF00864">
    <property type="entry name" value="P2X_receptor"/>
    <property type="match status" value="2"/>
</dbReference>
<dbReference type="GO" id="GO:0015267">
    <property type="term" value="F:channel activity"/>
    <property type="evidence" value="ECO:0007669"/>
    <property type="project" value="UniProtKB-ARBA"/>
</dbReference>
<dbReference type="GO" id="GO:0007165">
    <property type="term" value="P:signal transduction"/>
    <property type="evidence" value="ECO:0007669"/>
    <property type="project" value="UniProtKB-ARBA"/>
</dbReference>
<evidence type="ECO:0000256" key="3">
    <source>
        <dbReference type="ARBA" id="ARBA00022448"/>
    </source>
</evidence>
<dbReference type="GO" id="GO:0016020">
    <property type="term" value="C:membrane"/>
    <property type="evidence" value="ECO:0007669"/>
    <property type="project" value="TreeGrafter"/>
</dbReference>
<dbReference type="PANTHER" id="PTHR10125:SF31">
    <property type="entry name" value="P2X RECEPTOR E"/>
    <property type="match status" value="1"/>
</dbReference>
<gene>
    <name evidence="12" type="ORF">BC936DRAFT_140644</name>
</gene>
<dbReference type="EMBL" id="RBNI01017511">
    <property type="protein sequence ID" value="RUP02119.1"/>
    <property type="molecule type" value="Genomic_DNA"/>
</dbReference>
<evidence type="ECO:0000256" key="11">
    <source>
        <dbReference type="SAM" id="Phobius"/>
    </source>
</evidence>
<evidence type="ECO:0000256" key="6">
    <source>
        <dbReference type="ARBA" id="ARBA00023065"/>
    </source>
</evidence>
<keyword evidence="5 11" id="KW-1133">Transmembrane helix</keyword>
<evidence type="ECO:0000256" key="8">
    <source>
        <dbReference type="ARBA" id="ARBA00023286"/>
    </source>
</evidence>
<dbReference type="OrthoDB" id="494673at2759"/>
<evidence type="ECO:0000256" key="1">
    <source>
        <dbReference type="ARBA" id="ARBA00004308"/>
    </source>
</evidence>
<keyword evidence="8" id="KW-1071">Ligand-gated ion channel</keyword>
<evidence type="ECO:0000256" key="10">
    <source>
        <dbReference type="SAM" id="MobiDB-lite"/>
    </source>
</evidence>
<keyword evidence="6" id="KW-0406">Ion transport</keyword>
<evidence type="ECO:0000256" key="4">
    <source>
        <dbReference type="ARBA" id="ARBA00022692"/>
    </source>
</evidence>
<evidence type="ECO:0000313" key="12">
    <source>
        <dbReference type="EMBL" id="RUP02119.1"/>
    </source>
</evidence>
<feature type="region of interest" description="Disordered" evidence="10">
    <location>
        <begin position="334"/>
        <end position="358"/>
    </location>
</feature>
<keyword evidence="4 11" id="KW-0812">Transmembrane</keyword>
<dbReference type="GO" id="GO:0070588">
    <property type="term" value="P:calcium ion transmembrane transport"/>
    <property type="evidence" value="ECO:0007669"/>
    <property type="project" value="TreeGrafter"/>
</dbReference>